<accession>A0A158BPE2</accession>
<sequence>MCRILVAVLAMCASLSLAGERDHPGRERPDEPRLPMVYDAQGRAVGPLEYLGGVNGVYIAIDGRPIFVTVDHKRAGPLQYSASEYQWVTAQSPGYASTDCSGGVLVPYSNSPTPAIAVRDGVDVTVYVAVDGYSGNVHVFSTRQTDDSGATSCSASQYDEGALYWAVRSTYPLTQRHPEPLRIAY</sequence>
<protein>
    <recommendedName>
        <fullName evidence="4">Lipoprotein</fullName>
    </recommendedName>
</protein>
<evidence type="ECO:0000313" key="2">
    <source>
        <dbReference type="EMBL" id="SAK71959.1"/>
    </source>
</evidence>
<evidence type="ECO:0008006" key="4">
    <source>
        <dbReference type="Google" id="ProtNLM"/>
    </source>
</evidence>
<organism evidence="2 3">
    <name type="scientific">Caballeronia pedi</name>
    <dbReference type="NCBI Taxonomy" id="1777141"/>
    <lineage>
        <taxon>Bacteria</taxon>
        <taxon>Pseudomonadati</taxon>
        <taxon>Pseudomonadota</taxon>
        <taxon>Betaproteobacteria</taxon>
        <taxon>Burkholderiales</taxon>
        <taxon>Burkholderiaceae</taxon>
        <taxon>Caballeronia</taxon>
    </lineage>
</organism>
<feature type="chain" id="PRO_5007622059" description="Lipoprotein" evidence="1">
    <location>
        <begin position="19"/>
        <end position="185"/>
    </location>
</feature>
<dbReference type="EMBL" id="FCOE02000012">
    <property type="protein sequence ID" value="SAK71959.1"/>
    <property type="molecule type" value="Genomic_DNA"/>
</dbReference>
<dbReference type="STRING" id="1777141.AWB80_03887"/>
<dbReference type="AlphaFoldDB" id="A0A158BPE2"/>
<dbReference type="Proteomes" id="UP000054911">
    <property type="component" value="Unassembled WGS sequence"/>
</dbReference>
<feature type="signal peptide" evidence="1">
    <location>
        <begin position="1"/>
        <end position="18"/>
    </location>
</feature>
<dbReference type="RefSeq" id="WP_061176301.1">
    <property type="nucleotide sequence ID" value="NZ_FCOE02000012.1"/>
</dbReference>
<proteinExistence type="predicted"/>
<evidence type="ECO:0000313" key="3">
    <source>
        <dbReference type="Proteomes" id="UP000054911"/>
    </source>
</evidence>
<dbReference type="OrthoDB" id="9130074at2"/>
<evidence type="ECO:0000256" key="1">
    <source>
        <dbReference type="SAM" id="SignalP"/>
    </source>
</evidence>
<keyword evidence="1" id="KW-0732">Signal</keyword>
<name>A0A158BPE2_9BURK</name>
<gene>
    <name evidence="2" type="ORF">AWB80_03887</name>
</gene>
<reference evidence="2" key="1">
    <citation type="submission" date="2016-01" db="EMBL/GenBank/DDBJ databases">
        <authorList>
            <person name="Peeters C."/>
        </authorList>
    </citation>
    <scope>NUCLEOTIDE SEQUENCE [LARGE SCALE GENOMIC DNA]</scope>
    <source>
        <strain evidence="2">LMG 29323</strain>
    </source>
</reference>
<comment type="caution">
    <text evidence="2">The sequence shown here is derived from an EMBL/GenBank/DDBJ whole genome shotgun (WGS) entry which is preliminary data.</text>
</comment>
<keyword evidence="3" id="KW-1185">Reference proteome</keyword>